<keyword evidence="5 8" id="KW-0479">Metal-binding</keyword>
<keyword evidence="4" id="KW-0679">Respiratory chain</keyword>
<keyword evidence="7 8" id="KW-0408">Iron</keyword>
<dbReference type="PANTHER" id="PTHR35008">
    <property type="entry name" value="BLL4482 PROTEIN-RELATED"/>
    <property type="match status" value="1"/>
</dbReference>
<evidence type="ECO:0000256" key="7">
    <source>
        <dbReference type="ARBA" id="ARBA00023004"/>
    </source>
</evidence>
<keyword evidence="2" id="KW-0813">Transport</keyword>
<dbReference type="EMBL" id="JBHRTB010000010">
    <property type="protein sequence ID" value="MFC3141793.1"/>
    <property type="molecule type" value="Genomic_DNA"/>
</dbReference>
<evidence type="ECO:0000256" key="8">
    <source>
        <dbReference type="PROSITE-ProRule" id="PRU00433"/>
    </source>
</evidence>
<feature type="domain" description="Cytochrome c" evidence="10">
    <location>
        <begin position="31"/>
        <end position="134"/>
    </location>
</feature>
<evidence type="ECO:0000313" key="12">
    <source>
        <dbReference type="Proteomes" id="UP001595632"/>
    </source>
</evidence>
<accession>A0ABV7GM91</accession>
<evidence type="ECO:0000256" key="6">
    <source>
        <dbReference type="ARBA" id="ARBA00022982"/>
    </source>
</evidence>
<protein>
    <submittedName>
        <fullName evidence="11">C-type cytochrome</fullName>
    </submittedName>
</protein>
<evidence type="ECO:0000256" key="4">
    <source>
        <dbReference type="ARBA" id="ARBA00022660"/>
    </source>
</evidence>
<dbReference type="SUPFAM" id="SSF46626">
    <property type="entry name" value="Cytochrome c"/>
    <property type="match status" value="1"/>
</dbReference>
<dbReference type="InterPro" id="IPR009056">
    <property type="entry name" value="Cyt_c-like_dom"/>
</dbReference>
<keyword evidence="9" id="KW-0732">Signal</keyword>
<dbReference type="PROSITE" id="PS51007">
    <property type="entry name" value="CYTC"/>
    <property type="match status" value="1"/>
</dbReference>
<keyword evidence="3 8" id="KW-0349">Heme</keyword>
<keyword evidence="6" id="KW-0249">Electron transport</keyword>
<evidence type="ECO:0000256" key="3">
    <source>
        <dbReference type="ARBA" id="ARBA00022617"/>
    </source>
</evidence>
<dbReference type="InterPro" id="IPR036909">
    <property type="entry name" value="Cyt_c-like_dom_sf"/>
</dbReference>
<dbReference type="InterPro" id="IPR051459">
    <property type="entry name" value="Cytochrome_c-type_DH"/>
</dbReference>
<reference evidence="12" key="1">
    <citation type="journal article" date="2019" name="Int. J. Syst. Evol. Microbiol.">
        <title>The Global Catalogue of Microorganisms (GCM) 10K type strain sequencing project: providing services to taxonomists for standard genome sequencing and annotation.</title>
        <authorList>
            <consortium name="The Broad Institute Genomics Platform"/>
            <consortium name="The Broad Institute Genome Sequencing Center for Infectious Disease"/>
            <person name="Wu L."/>
            <person name="Ma J."/>
        </authorList>
    </citation>
    <scope>NUCLEOTIDE SEQUENCE [LARGE SCALE GENOMIC DNA]</scope>
    <source>
        <strain evidence="12">KCTC 52366</strain>
    </source>
</reference>
<dbReference type="Gene3D" id="1.10.760.10">
    <property type="entry name" value="Cytochrome c-like domain"/>
    <property type="match status" value="1"/>
</dbReference>
<sequence>MSGKLLRTFTLALICAPLAGHAQAPRMPDDADPARGETLYAENCASCHGADLEGEAADWRTAKEDGTLPAPPHDETGHTWHHGDIHLFAYTLLGGEESLRRMGIEGVPSAMPAFQETLTEAEIWDILAFIKSTWPRRIRNAQTERSDAERMSIE</sequence>
<proteinExistence type="predicted"/>
<evidence type="ECO:0000256" key="1">
    <source>
        <dbReference type="ARBA" id="ARBA00001926"/>
    </source>
</evidence>
<dbReference type="PANTHER" id="PTHR35008:SF4">
    <property type="entry name" value="BLL4482 PROTEIN"/>
    <property type="match status" value="1"/>
</dbReference>
<dbReference type="InterPro" id="IPR008168">
    <property type="entry name" value="Cyt_C_IC"/>
</dbReference>
<evidence type="ECO:0000256" key="9">
    <source>
        <dbReference type="SAM" id="SignalP"/>
    </source>
</evidence>
<comment type="caution">
    <text evidence="11">The sequence shown here is derived from an EMBL/GenBank/DDBJ whole genome shotgun (WGS) entry which is preliminary data.</text>
</comment>
<gene>
    <name evidence="11" type="ORF">ACFOGP_03685</name>
</gene>
<dbReference type="RefSeq" id="WP_275631956.1">
    <property type="nucleotide sequence ID" value="NZ_JARGYD010000002.1"/>
</dbReference>
<feature type="chain" id="PRO_5045416239" evidence="9">
    <location>
        <begin position="23"/>
        <end position="154"/>
    </location>
</feature>
<evidence type="ECO:0000313" key="11">
    <source>
        <dbReference type="EMBL" id="MFC3141793.1"/>
    </source>
</evidence>
<evidence type="ECO:0000256" key="5">
    <source>
        <dbReference type="ARBA" id="ARBA00022723"/>
    </source>
</evidence>
<dbReference type="Proteomes" id="UP001595632">
    <property type="component" value="Unassembled WGS sequence"/>
</dbReference>
<evidence type="ECO:0000256" key="2">
    <source>
        <dbReference type="ARBA" id="ARBA00022448"/>
    </source>
</evidence>
<dbReference type="Pfam" id="PF00034">
    <property type="entry name" value="Cytochrom_C"/>
    <property type="match status" value="1"/>
</dbReference>
<dbReference type="PRINTS" id="PR00605">
    <property type="entry name" value="CYTCHROMECIC"/>
</dbReference>
<name>A0ABV7GM91_9RHOB</name>
<keyword evidence="12" id="KW-1185">Reference proteome</keyword>
<evidence type="ECO:0000259" key="10">
    <source>
        <dbReference type="PROSITE" id="PS51007"/>
    </source>
</evidence>
<comment type="cofactor">
    <cofactor evidence="1">
        <name>heme c</name>
        <dbReference type="ChEBI" id="CHEBI:61717"/>
    </cofactor>
</comment>
<feature type="signal peptide" evidence="9">
    <location>
        <begin position="1"/>
        <end position="22"/>
    </location>
</feature>
<organism evidence="11 12">
    <name type="scientific">Psychromarinibacter halotolerans</name>
    <dbReference type="NCBI Taxonomy" id="1775175"/>
    <lineage>
        <taxon>Bacteria</taxon>
        <taxon>Pseudomonadati</taxon>
        <taxon>Pseudomonadota</taxon>
        <taxon>Alphaproteobacteria</taxon>
        <taxon>Rhodobacterales</taxon>
        <taxon>Paracoccaceae</taxon>
        <taxon>Psychromarinibacter</taxon>
    </lineage>
</organism>